<feature type="compositionally biased region" description="Polar residues" evidence="1">
    <location>
        <begin position="129"/>
        <end position="146"/>
    </location>
</feature>
<comment type="caution">
    <text evidence="2">The sequence shown here is derived from an EMBL/GenBank/DDBJ whole genome shotgun (WGS) entry which is preliminary data.</text>
</comment>
<feature type="region of interest" description="Disordered" evidence="1">
    <location>
        <begin position="123"/>
        <end position="146"/>
    </location>
</feature>
<sequence length="146" mass="16351">MFLKVTIENYRNTPGATQCWNYNQFDHSSANCGFTTGCLICVQEHRISDCTITTPQDNSKCINCGVEGHIASWRGCPAFAKIKATKGQGVNYPKVEREFVAAQYKKQENTSYAQQAQKFFPRQVELNATKENNPTPPSGNGQHIEK</sequence>
<evidence type="ECO:0000256" key="1">
    <source>
        <dbReference type="SAM" id="MobiDB-lite"/>
    </source>
</evidence>
<keyword evidence="3" id="KW-1185">Reference proteome</keyword>
<reference evidence="2 3" key="1">
    <citation type="journal article" date="2019" name="Sci. Rep.">
        <title>Orb-weaving spider Araneus ventricosus genome elucidates the spidroin gene catalogue.</title>
        <authorList>
            <person name="Kono N."/>
            <person name="Nakamura H."/>
            <person name="Ohtoshi R."/>
            <person name="Moran D.A.P."/>
            <person name="Shinohara A."/>
            <person name="Yoshida Y."/>
            <person name="Fujiwara M."/>
            <person name="Mori M."/>
            <person name="Tomita M."/>
            <person name="Arakawa K."/>
        </authorList>
    </citation>
    <scope>NUCLEOTIDE SEQUENCE [LARGE SCALE GENOMIC DNA]</scope>
</reference>
<evidence type="ECO:0000313" key="3">
    <source>
        <dbReference type="Proteomes" id="UP000499080"/>
    </source>
</evidence>
<evidence type="ECO:0000313" key="2">
    <source>
        <dbReference type="EMBL" id="GBO28156.1"/>
    </source>
</evidence>
<accession>A0A4Y2VV52</accession>
<organism evidence="2 3">
    <name type="scientific">Araneus ventricosus</name>
    <name type="common">Orbweaver spider</name>
    <name type="synonym">Epeira ventricosa</name>
    <dbReference type="NCBI Taxonomy" id="182803"/>
    <lineage>
        <taxon>Eukaryota</taxon>
        <taxon>Metazoa</taxon>
        <taxon>Ecdysozoa</taxon>
        <taxon>Arthropoda</taxon>
        <taxon>Chelicerata</taxon>
        <taxon>Arachnida</taxon>
        <taxon>Araneae</taxon>
        <taxon>Araneomorphae</taxon>
        <taxon>Entelegynae</taxon>
        <taxon>Araneoidea</taxon>
        <taxon>Araneidae</taxon>
        <taxon>Araneus</taxon>
    </lineage>
</organism>
<dbReference type="OrthoDB" id="6435177at2759"/>
<dbReference type="Proteomes" id="UP000499080">
    <property type="component" value="Unassembled WGS sequence"/>
</dbReference>
<dbReference type="AlphaFoldDB" id="A0A4Y2VV52"/>
<gene>
    <name evidence="2" type="ORF">AVEN_116089_1</name>
</gene>
<dbReference type="EMBL" id="BGPR01051180">
    <property type="protein sequence ID" value="GBO28156.1"/>
    <property type="molecule type" value="Genomic_DNA"/>
</dbReference>
<name>A0A4Y2VV52_ARAVE</name>
<protein>
    <submittedName>
        <fullName evidence="2">Uncharacterized protein</fullName>
    </submittedName>
</protein>
<proteinExistence type="predicted"/>